<dbReference type="InterPro" id="IPR004839">
    <property type="entry name" value="Aminotransferase_I/II_large"/>
</dbReference>
<keyword evidence="8" id="KW-0032">Aminotransferase</keyword>
<dbReference type="Gene3D" id="3.90.1150.10">
    <property type="entry name" value="Aspartate Aminotransferase, domain 1"/>
    <property type="match status" value="1"/>
</dbReference>
<keyword evidence="9" id="KW-1185">Reference proteome</keyword>
<accession>A0ABV9HZ06</accession>
<protein>
    <submittedName>
        <fullName evidence="8">Aminotransferase class I/II-fold pyridoxal phosphate-dependent enzyme</fullName>
    </submittedName>
</protein>
<evidence type="ECO:0000256" key="6">
    <source>
        <dbReference type="RuleBase" id="RU003693"/>
    </source>
</evidence>
<feature type="domain" description="Aminotransferase class I/classII large" evidence="7">
    <location>
        <begin position="28"/>
        <end position="397"/>
    </location>
</feature>
<comment type="pathway">
    <text evidence="2">Lipid metabolism.</text>
</comment>
<evidence type="ECO:0000256" key="1">
    <source>
        <dbReference type="ARBA" id="ARBA00001933"/>
    </source>
</evidence>
<name>A0ABV9HZ06_9FLAO</name>
<evidence type="ECO:0000256" key="3">
    <source>
        <dbReference type="ARBA" id="ARBA00010008"/>
    </source>
</evidence>
<evidence type="ECO:0000313" key="9">
    <source>
        <dbReference type="Proteomes" id="UP001596043"/>
    </source>
</evidence>
<evidence type="ECO:0000256" key="4">
    <source>
        <dbReference type="ARBA" id="ARBA00022679"/>
    </source>
</evidence>
<dbReference type="PANTHER" id="PTHR13693">
    <property type="entry name" value="CLASS II AMINOTRANSFERASE/8-AMINO-7-OXONONANOATE SYNTHASE"/>
    <property type="match status" value="1"/>
</dbReference>
<evidence type="ECO:0000256" key="5">
    <source>
        <dbReference type="ARBA" id="ARBA00022898"/>
    </source>
</evidence>
<evidence type="ECO:0000313" key="8">
    <source>
        <dbReference type="EMBL" id="MFC4635153.1"/>
    </source>
</evidence>
<dbReference type="Gene3D" id="3.40.640.10">
    <property type="entry name" value="Type I PLP-dependent aspartate aminotransferase-like (Major domain)"/>
    <property type="match status" value="1"/>
</dbReference>
<proteinExistence type="inferred from homology"/>
<dbReference type="InterPro" id="IPR001917">
    <property type="entry name" value="Aminotrans_II_pyridoxalP_BS"/>
</dbReference>
<dbReference type="EMBL" id="JBHSFV010000009">
    <property type="protein sequence ID" value="MFC4635153.1"/>
    <property type="molecule type" value="Genomic_DNA"/>
</dbReference>
<gene>
    <name evidence="8" type="ORF">ACFO3O_14675</name>
</gene>
<dbReference type="Pfam" id="PF00155">
    <property type="entry name" value="Aminotran_1_2"/>
    <property type="match status" value="1"/>
</dbReference>
<comment type="similarity">
    <text evidence="3">Belongs to the class-II pyridoxal-phosphate-dependent aminotransferase family. BioF subfamily.</text>
</comment>
<evidence type="ECO:0000256" key="2">
    <source>
        <dbReference type="ARBA" id="ARBA00005189"/>
    </source>
</evidence>
<dbReference type="GO" id="GO:0008483">
    <property type="term" value="F:transaminase activity"/>
    <property type="evidence" value="ECO:0007669"/>
    <property type="project" value="UniProtKB-KW"/>
</dbReference>
<reference evidence="9" key="1">
    <citation type="journal article" date="2019" name="Int. J. Syst. Evol. Microbiol.">
        <title>The Global Catalogue of Microorganisms (GCM) 10K type strain sequencing project: providing services to taxonomists for standard genome sequencing and annotation.</title>
        <authorList>
            <consortium name="The Broad Institute Genomics Platform"/>
            <consortium name="The Broad Institute Genome Sequencing Center for Infectious Disease"/>
            <person name="Wu L."/>
            <person name="Ma J."/>
        </authorList>
    </citation>
    <scope>NUCLEOTIDE SEQUENCE [LARGE SCALE GENOMIC DNA]</scope>
    <source>
        <strain evidence="9">YJ-61-S</strain>
    </source>
</reference>
<evidence type="ECO:0000259" key="7">
    <source>
        <dbReference type="Pfam" id="PF00155"/>
    </source>
</evidence>
<keyword evidence="5 6" id="KW-0663">Pyridoxal phosphate</keyword>
<dbReference type="InterPro" id="IPR050087">
    <property type="entry name" value="AON_synthase_class-II"/>
</dbReference>
<sequence length="411" mass="45488">MKLPHKLQKKIAAREANDTLRTLKLPANLIDFSSNDYLGFSKNGHLLEEASQLLQKNGISSQGATGSRLLSGNHALYPIVEAAITRFHESETALIFNAGYDANIGFFQSVPQRGDVILYDEYIHASIRDGITMSNAKAYKFLHNNLDSLERLLEKQKLASPLLGGDTRTGEEVKQEDSILEREIYVVTESVFSMDGDSPDLMMMQALCEKYHAYLVVDEAHATGVIGSRGQGLVQTLGLQKRVFARVVTFGKAMGTHGAAILGSEALREYLINFARSLIYTTALPPHTLATIFVAYRHLSNDRMPHPAIGALQKNIQVFRSIAASLGIQSSFIDSTSAIQCIIIPGVERVKTLSRKLTQYGYNIQPILSPTVPEGQERLRFCLHSFNTEVEITNLLTTLATFIDLKQHHEG</sequence>
<comment type="cofactor">
    <cofactor evidence="1 6">
        <name>pyridoxal 5'-phosphate</name>
        <dbReference type="ChEBI" id="CHEBI:597326"/>
    </cofactor>
</comment>
<dbReference type="SUPFAM" id="SSF53383">
    <property type="entry name" value="PLP-dependent transferases"/>
    <property type="match status" value="1"/>
</dbReference>
<organism evidence="8 9">
    <name type="scientific">Dokdonia ponticola</name>
    <dbReference type="NCBI Taxonomy" id="2041041"/>
    <lineage>
        <taxon>Bacteria</taxon>
        <taxon>Pseudomonadati</taxon>
        <taxon>Bacteroidota</taxon>
        <taxon>Flavobacteriia</taxon>
        <taxon>Flavobacteriales</taxon>
        <taxon>Flavobacteriaceae</taxon>
        <taxon>Dokdonia</taxon>
    </lineage>
</organism>
<dbReference type="InterPro" id="IPR015421">
    <property type="entry name" value="PyrdxlP-dep_Trfase_major"/>
</dbReference>
<dbReference type="Proteomes" id="UP001596043">
    <property type="component" value="Unassembled WGS sequence"/>
</dbReference>
<comment type="caution">
    <text evidence="8">The sequence shown here is derived from an EMBL/GenBank/DDBJ whole genome shotgun (WGS) entry which is preliminary data.</text>
</comment>
<dbReference type="InterPro" id="IPR015424">
    <property type="entry name" value="PyrdxlP-dep_Trfase"/>
</dbReference>
<dbReference type="PANTHER" id="PTHR13693:SF77">
    <property type="entry name" value="8-AMINO-7-OXONONANOATE SYNTHASE"/>
    <property type="match status" value="1"/>
</dbReference>
<dbReference type="PROSITE" id="PS00599">
    <property type="entry name" value="AA_TRANSFER_CLASS_2"/>
    <property type="match status" value="1"/>
</dbReference>
<dbReference type="InterPro" id="IPR015422">
    <property type="entry name" value="PyrdxlP-dep_Trfase_small"/>
</dbReference>
<dbReference type="RefSeq" id="WP_379980097.1">
    <property type="nucleotide sequence ID" value="NZ_JBHSFV010000009.1"/>
</dbReference>
<keyword evidence="4" id="KW-0808">Transferase</keyword>